<sequence length="108" mass="12289">NSMTVLHSVPATAGFGVRDLDDVDHLTMIRNIMSHNDGEATEYQKTLCKTGRKNEFEKRLVKAIKRTEGVKVNIFNGLIVDERFLTYAVTEFSRYAAALEKAIQRNNR</sequence>
<dbReference type="EMBL" id="RBTN01000367">
    <property type="protein sequence ID" value="RMT66989.1"/>
    <property type="molecule type" value="Genomic_DNA"/>
</dbReference>
<reference evidence="1 2" key="1">
    <citation type="submission" date="2018-08" db="EMBL/GenBank/DDBJ databases">
        <title>Recombination of ecologically and evolutionarily significant loci maintains genetic cohesion in the Pseudomonas syringae species complex.</title>
        <authorList>
            <person name="Dillon M."/>
            <person name="Thakur S."/>
            <person name="Almeida R.N.D."/>
            <person name="Weir B.S."/>
            <person name="Guttman D.S."/>
        </authorList>
    </citation>
    <scope>NUCLEOTIDE SEQUENCE [LARGE SCALE GENOMIC DNA]</scope>
    <source>
        <strain evidence="1 2">ICMP 13786</strain>
    </source>
</reference>
<feature type="non-terminal residue" evidence="1">
    <location>
        <position position="1"/>
    </location>
</feature>
<protein>
    <submittedName>
        <fullName evidence="1">Uncharacterized protein</fullName>
    </submittedName>
</protein>
<comment type="caution">
    <text evidence="1">The sequence shown here is derived from an EMBL/GenBank/DDBJ whole genome shotgun (WGS) entry which is preliminary data.</text>
</comment>
<accession>A0AB74B9D8</accession>
<dbReference type="AlphaFoldDB" id="A0AB74B9D8"/>
<proteinExistence type="predicted"/>
<name>A0AB74B9D8_PSESS</name>
<gene>
    <name evidence="1" type="ORF">ALP42_02732</name>
</gene>
<dbReference type="Proteomes" id="UP000268636">
    <property type="component" value="Unassembled WGS sequence"/>
</dbReference>
<evidence type="ECO:0000313" key="1">
    <source>
        <dbReference type="EMBL" id="RMT66989.1"/>
    </source>
</evidence>
<evidence type="ECO:0000313" key="2">
    <source>
        <dbReference type="Proteomes" id="UP000268636"/>
    </source>
</evidence>
<organism evidence="1 2">
    <name type="scientific">Pseudomonas savastanoi pv. nerii</name>
    <dbReference type="NCBI Taxonomy" id="360921"/>
    <lineage>
        <taxon>Bacteria</taxon>
        <taxon>Pseudomonadati</taxon>
        <taxon>Pseudomonadota</taxon>
        <taxon>Gammaproteobacteria</taxon>
        <taxon>Pseudomonadales</taxon>
        <taxon>Pseudomonadaceae</taxon>
        <taxon>Pseudomonas</taxon>
    </lineage>
</organism>
<dbReference type="RefSeq" id="WP_221034484.1">
    <property type="nucleotide sequence ID" value="NZ_RBTN01000367.1"/>
</dbReference>